<dbReference type="EMBL" id="JADPRT010000013">
    <property type="protein sequence ID" value="MBF9071732.1"/>
    <property type="molecule type" value="Genomic_DNA"/>
</dbReference>
<evidence type="ECO:0000256" key="1">
    <source>
        <dbReference type="SAM" id="Phobius"/>
    </source>
</evidence>
<keyword evidence="3" id="KW-1185">Reference proteome</keyword>
<sequence>MRRCGHRFWKWVLARWASLATASDSPKGRLVRWTIGTVLTVVSIAVTVYSIRAGHSVEQPALRR</sequence>
<keyword evidence="1" id="KW-1133">Transmembrane helix</keyword>
<keyword evidence="1" id="KW-0472">Membrane</keyword>
<protein>
    <submittedName>
        <fullName evidence="2">Uncharacterized protein</fullName>
    </submittedName>
</protein>
<dbReference type="Proteomes" id="UP000657385">
    <property type="component" value="Unassembled WGS sequence"/>
</dbReference>
<comment type="caution">
    <text evidence="2">The sequence shown here is derived from an EMBL/GenBank/DDBJ whole genome shotgun (WGS) entry which is preliminary data.</text>
</comment>
<evidence type="ECO:0000313" key="2">
    <source>
        <dbReference type="EMBL" id="MBF9071732.1"/>
    </source>
</evidence>
<evidence type="ECO:0000313" key="3">
    <source>
        <dbReference type="Proteomes" id="UP000657385"/>
    </source>
</evidence>
<name>A0A931FEG6_9ACTN</name>
<proteinExistence type="predicted"/>
<organism evidence="2 3">
    <name type="scientific">Streptacidiphilus fuscans</name>
    <dbReference type="NCBI Taxonomy" id="2789292"/>
    <lineage>
        <taxon>Bacteria</taxon>
        <taxon>Bacillati</taxon>
        <taxon>Actinomycetota</taxon>
        <taxon>Actinomycetes</taxon>
        <taxon>Kitasatosporales</taxon>
        <taxon>Streptomycetaceae</taxon>
        <taxon>Streptacidiphilus</taxon>
    </lineage>
</organism>
<gene>
    <name evidence="2" type="ORF">I2501_27285</name>
</gene>
<dbReference type="AlphaFoldDB" id="A0A931FEG6"/>
<reference evidence="2" key="1">
    <citation type="submission" date="2020-11" db="EMBL/GenBank/DDBJ databases">
        <title>Isolation and identification of active actinomycetes.</title>
        <authorList>
            <person name="Yu B."/>
        </authorList>
    </citation>
    <scope>NUCLEOTIDE SEQUENCE</scope>
    <source>
        <strain evidence="2">NEAU-YB345</strain>
    </source>
</reference>
<accession>A0A931FEG6</accession>
<dbReference type="RefSeq" id="WP_196196906.1">
    <property type="nucleotide sequence ID" value="NZ_JADPRT010000013.1"/>
</dbReference>
<keyword evidence="1" id="KW-0812">Transmembrane</keyword>
<feature type="transmembrane region" description="Helical" evidence="1">
    <location>
        <begin position="30"/>
        <end position="51"/>
    </location>
</feature>